<gene>
    <name evidence="3" type="ORF">ERUC_LOCUS14290</name>
</gene>
<keyword evidence="2" id="KW-0732">Signal</keyword>
<dbReference type="AlphaFoldDB" id="A0ABC8JZ27"/>
<feature type="chain" id="PRO_5044820636" evidence="2">
    <location>
        <begin position="24"/>
        <end position="129"/>
    </location>
</feature>
<proteinExistence type="predicted"/>
<feature type="signal peptide" evidence="2">
    <location>
        <begin position="1"/>
        <end position="23"/>
    </location>
</feature>
<evidence type="ECO:0000313" key="3">
    <source>
        <dbReference type="EMBL" id="CAH8337273.1"/>
    </source>
</evidence>
<evidence type="ECO:0000256" key="2">
    <source>
        <dbReference type="SAM" id="SignalP"/>
    </source>
</evidence>
<evidence type="ECO:0000313" key="4">
    <source>
        <dbReference type="Proteomes" id="UP001642260"/>
    </source>
</evidence>
<sequence>MVSWLSSLVIAVTFTSLFTGLSARRHLLQSTPATQPPVTTTFPPLPKPTIMPPPMPSSLPQPTLPQPTAFPPLPSTQIPSLPNPTQPINIPNFPQINIPNFPFNIPSNFPFNIPTSIPTIPFFTPPPSK</sequence>
<accession>A0ABC8JZ27</accession>
<dbReference type="Proteomes" id="UP001642260">
    <property type="component" value="Unassembled WGS sequence"/>
</dbReference>
<organism evidence="3 4">
    <name type="scientific">Eruca vesicaria subsp. sativa</name>
    <name type="common">Garden rocket</name>
    <name type="synonym">Eruca sativa</name>
    <dbReference type="NCBI Taxonomy" id="29727"/>
    <lineage>
        <taxon>Eukaryota</taxon>
        <taxon>Viridiplantae</taxon>
        <taxon>Streptophyta</taxon>
        <taxon>Embryophyta</taxon>
        <taxon>Tracheophyta</taxon>
        <taxon>Spermatophyta</taxon>
        <taxon>Magnoliopsida</taxon>
        <taxon>eudicotyledons</taxon>
        <taxon>Gunneridae</taxon>
        <taxon>Pentapetalae</taxon>
        <taxon>rosids</taxon>
        <taxon>malvids</taxon>
        <taxon>Brassicales</taxon>
        <taxon>Brassicaceae</taxon>
        <taxon>Brassiceae</taxon>
        <taxon>Eruca</taxon>
    </lineage>
</organism>
<dbReference type="EMBL" id="CAKOAT010133932">
    <property type="protein sequence ID" value="CAH8337273.1"/>
    <property type="molecule type" value="Genomic_DNA"/>
</dbReference>
<feature type="region of interest" description="Disordered" evidence="1">
    <location>
        <begin position="32"/>
        <end position="86"/>
    </location>
</feature>
<reference evidence="3 4" key="1">
    <citation type="submission" date="2022-03" db="EMBL/GenBank/DDBJ databases">
        <authorList>
            <person name="Macdonald S."/>
            <person name="Ahmed S."/>
            <person name="Newling K."/>
        </authorList>
    </citation>
    <scope>NUCLEOTIDE SEQUENCE [LARGE SCALE GENOMIC DNA]</scope>
</reference>
<feature type="compositionally biased region" description="Pro residues" evidence="1">
    <location>
        <begin position="43"/>
        <end position="74"/>
    </location>
</feature>
<keyword evidence="4" id="KW-1185">Reference proteome</keyword>
<evidence type="ECO:0000256" key="1">
    <source>
        <dbReference type="SAM" id="MobiDB-lite"/>
    </source>
</evidence>
<protein>
    <submittedName>
        <fullName evidence="3">Uncharacterized protein</fullName>
    </submittedName>
</protein>
<comment type="caution">
    <text evidence="3">The sequence shown here is derived from an EMBL/GenBank/DDBJ whole genome shotgun (WGS) entry which is preliminary data.</text>
</comment>
<name>A0ABC8JZ27_ERUVS</name>